<keyword evidence="1" id="KW-0812">Transmembrane</keyword>
<evidence type="ECO:0000256" key="1">
    <source>
        <dbReference type="SAM" id="Phobius"/>
    </source>
</evidence>
<protein>
    <submittedName>
        <fullName evidence="3">Uncharacterized protein</fullName>
    </submittedName>
</protein>
<proteinExistence type="predicted"/>
<feature type="transmembrane region" description="Helical" evidence="1">
    <location>
        <begin position="214"/>
        <end position="234"/>
    </location>
</feature>
<sequence length="459" mass="48497">MFMRPVQRAKRALALAALLAIVAFGSPARAQQDTTGCRDAGGALQPCPSAQELQRLREIVEEHQRAHRKSTSAEELSQAINAGSASAALAAPDGDPFGSRIKLAPADGAAETALTEARARNEARQALELERKSEGLTGEIARHWRDGQWSALAGAMLRAGLIFVACVAALGVLVGLVTWGYEIATSRTRTGPATPEGAPGAARPPAPSYALRRAGALVAVAVFAGLLYAGLTAINRSSHAPETSAPKSTTPITALPALSPAAAPKPSLREIMTGGEPADKLRRFVVPNRPDVLFAGKGRLIEISVPSDSKAVARFQWVLEPGHDIFIDFYALERWAKGAVIDDVLKDPENIAKRLGWLRLPNEEVDLEIAAITEGNSYYHLFTAAQAYGTDSTHDFGCTAALDATPAIVSVRLSGAALRSASQVSKERLNWVCANDMSMVRKALSSVGVGYTAADEAVP</sequence>
<keyword evidence="2" id="KW-0732">Signal</keyword>
<feature type="signal peptide" evidence="2">
    <location>
        <begin position="1"/>
        <end position="30"/>
    </location>
</feature>
<evidence type="ECO:0000256" key="2">
    <source>
        <dbReference type="SAM" id="SignalP"/>
    </source>
</evidence>
<keyword evidence="1" id="KW-1133">Transmembrane helix</keyword>
<evidence type="ECO:0000313" key="4">
    <source>
        <dbReference type="Proteomes" id="UP000552700"/>
    </source>
</evidence>
<name>A0A841J1I7_9SPHN</name>
<accession>A0A841J1I7</accession>
<gene>
    <name evidence="3" type="ORF">FHS92_002796</name>
</gene>
<comment type="caution">
    <text evidence="3">The sequence shown here is derived from an EMBL/GenBank/DDBJ whole genome shotgun (WGS) entry which is preliminary data.</text>
</comment>
<feature type="chain" id="PRO_5032797290" evidence="2">
    <location>
        <begin position="31"/>
        <end position="459"/>
    </location>
</feature>
<dbReference type="Proteomes" id="UP000552700">
    <property type="component" value="Unassembled WGS sequence"/>
</dbReference>
<dbReference type="AlphaFoldDB" id="A0A841J1I7"/>
<evidence type="ECO:0000313" key="3">
    <source>
        <dbReference type="EMBL" id="MBB6125039.1"/>
    </source>
</evidence>
<dbReference type="EMBL" id="JACIJP010000005">
    <property type="protein sequence ID" value="MBB6125039.1"/>
    <property type="molecule type" value="Genomic_DNA"/>
</dbReference>
<organism evidence="3 4">
    <name type="scientific">Sphingobium subterraneum</name>
    <dbReference type="NCBI Taxonomy" id="627688"/>
    <lineage>
        <taxon>Bacteria</taxon>
        <taxon>Pseudomonadati</taxon>
        <taxon>Pseudomonadota</taxon>
        <taxon>Alphaproteobacteria</taxon>
        <taxon>Sphingomonadales</taxon>
        <taxon>Sphingomonadaceae</taxon>
        <taxon>Sphingobium</taxon>
    </lineage>
</organism>
<keyword evidence="1" id="KW-0472">Membrane</keyword>
<reference evidence="3 4" key="1">
    <citation type="submission" date="2020-08" db="EMBL/GenBank/DDBJ databases">
        <title>Genomic Encyclopedia of Type Strains, Phase IV (KMG-IV): sequencing the most valuable type-strain genomes for metagenomic binning, comparative biology and taxonomic classification.</title>
        <authorList>
            <person name="Goeker M."/>
        </authorList>
    </citation>
    <scope>NUCLEOTIDE SEQUENCE [LARGE SCALE GENOMIC DNA]</scope>
    <source>
        <strain evidence="3 4">DSM 102255</strain>
    </source>
</reference>
<keyword evidence="4" id="KW-1185">Reference proteome</keyword>
<feature type="transmembrane region" description="Helical" evidence="1">
    <location>
        <begin position="160"/>
        <end position="181"/>
    </location>
</feature>